<evidence type="ECO:0000313" key="5">
    <source>
        <dbReference type="EMBL" id="OLL24475.1"/>
    </source>
</evidence>
<dbReference type="Proteomes" id="UP000186594">
    <property type="component" value="Unassembled WGS sequence"/>
</dbReference>
<dbReference type="InterPro" id="IPR016665">
    <property type="entry name" value="Sas5/TAF14"/>
</dbReference>
<feature type="region of interest" description="Disordered" evidence="3">
    <location>
        <begin position="95"/>
        <end position="131"/>
    </location>
</feature>
<dbReference type="GO" id="GO:0005669">
    <property type="term" value="C:transcription factor TFIID complex"/>
    <property type="evidence" value="ECO:0007669"/>
    <property type="project" value="EnsemblFungi"/>
</dbReference>
<feature type="domain" description="YEATS" evidence="4">
    <location>
        <begin position="1"/>
        <end position="95"/>
    </location>
</feature>
<dbReference type="Gene3D" id="1.20.1270.220">
    <property type="match status" value="1"/>
</dbReference>
<keyword evidence="5" id="KW-0396">Initiation factor</keyword>
<evidence type="ECO:0000313" key="6">
    <source>
        <dbReference type="Proteomes" id="UP000186594"/>
    </source>
</evidence>
<dbReference type="InterPro" id="IPR038704">
    <property type="entry name" value="YEAST_sf"/>
</dbReference>
<dbReference type="GO" id="GO:0006338">
    <property type="term" value="P:chromatin remodeling"/>
    <property type="evidence" value="ECO:0007669"/>
    <property type="project" value="EnsemblFungi"/>
</dbReference>
<proteinExistence type="predicted"/>
<dbReference type="InterPro" id="IPR005033">
    <property type="entry name" value="YEATS"/>
</dbReference>
<dbReference type="OrthoDB" id="1741717at2759"/>
<dbReference type="Gene3D" id="2.60.40.1970">
    <property type="entry name" value="YEATS domain"/>
    <property type="match status" value="1"/>
</dbReference>
<dbReference type="PIRSF" id="PIRSF016551">
    <property type="entry name" value="SAS5/TFIID_14"/>
    <property type="match status" value="1"/>
</dbReference>
<keyword evidence="1 2" id="KW-0539">Nucleus</keyword>
<dbReference type="CDD" id="cd16905">
    <property type="entry name" value="YEATS_Taf14_like"/>
    <property type="match status" value="1"/>
</dbReference>
<dbReference type="Pfam" id="PF03366">
    <property type="entry name" value="YEATS"/>
    <property type="match status" value="1"/>
</dbReference>
<feature type="non-terminal residue" evidence="5">
    <location>
        <position position="1"/>
    </location>
</feature>
<evidence type="ECO:0000259" key="4">
    <source>
        <dbReference type="PROSITE" id="PS51037"/>
    </source>
</evidence>
<reference evidence="5 6" key="1">
    <citation type="submission" date="2016-04" db="EMBL/GenBank/DDBJ databases">
        <title>Evolutionary innovation and constraint leading to complex multicellularity in the Ascomycota.</title>
        <authorList>
            <person name="Cisse O."/>
            <person name="Nguyen A."/>
            <person name="Hewitt D.A."/>
            <person name="Jedd G."/>
            <person name="Stajich J.E."/>
        </authorList>
    </citation>
    <scope>NUCLEOTIDE SEQUENCE [LARGE SCALE GENOMIC DNA]</scope>
    <source>
        <strain evidence="5 6">DAH-3</strain>
    </source>
</reference>
<dbReference type="PROSITE" id="PS51037">
    <property type="entry name" value="YEATS"/>
    <property type="match status" value="1"/>
</dbReference>
<keyword evidence="6" id="KW-1185">Reference proteome</keyword>
<evidence type="ECO:0000256" key="1">
    <source>
        <dbReference type="ARBA" id="ARBA00023242"/>
    </source>
</evidence>
<sequence length="216" mass="24513">GPNGESLPASFIEKVVYKLHPTFAQPNRTLKKPPFKLEEQGWGEFDLEVALTFAEKAGEKILRHDLHFQQQTYEVPHVLSFKNPKPGLTRLLAESGAVPGMTSEDPSLKKDKRKLEDVEKHKKKKSDSMKSIDMDKLAEGLQKLQEDDLLQIVQMVNEAKTPSMYVKNDVEGLPNSYNNPTFADICPEGEFHLDLYTLPDTLLRDMWNFTTSKVAV</sequence>
<keyword evidence="5" id="KW-0648">Protein biosynthesis</keyword>
<comment type="caution">
    <text evidence="5">The sequence shown here is derived from an EMBL/GenBank/DDBJ whole genome shotgun (WGS) entry which is preliminary data.</text>
</comment>
<dbReference type="GO" id="GO:0003743">
    <property type="term" value="F:translation initiation factor activity"/>
    <property type="evidence" value="ECO:0007669"/>
    <property type="project" value="UniProtKB-KW"/>
</dbReference>
<dbReference type="InterPro" id="IPR055129">
    <property type="entry name" value="YEATS_dom"/>
</dbReference>
<feature type="compositionally biased region" description="Basic and acidic residues" evidence="3">
    <location>
        <begin position="106"/>
        <end position="131"/>
    </location>
</feature>
<organism evidence="5 6">
    <name type="scientific">Neolecta irregularis (strain DAH-3)</name>
    <dbReference type="NCBI Taxonomy" id="1198029"/>
    <lineage>
        <taxon>Eukaryota</taxon>
        <taxon>Fungi</taxon>
        <taxon>Dikarya</taxon>
        <taxon>Ascomycota</taxon>
        <taxon>Taphrinomycotina</taxon>
        <taxon>Neolectales</taxon>
        <taxon>Neolectaceae</taxon>
        <taxon>Neolecta</taxon>
    </lineage>
</organism>
<dbReference type="GO" id="GO:0016514">
    <property type="term" value="C:SWI/SNF complex"/>
    <property type="evidence" value="ECO:0007669"/>
    <property type="project" value="EnsemblFungi"/>
</dbReference>
<dbReference type="AlphaFoldDB" id="A0A1U7LP95"/>
<comment type="subcellular location">
    <subcellularLocation>
        <location evidence="2">Nucleus</location>
    </subcellularLocation>
</comment>
<gene>
    <name evidence="5" type="ORF">NEOLI_004446</name>
</gene>
<dbReference type="GO" id="GO:0006355">
    <property type="term" value="P:regulation of DNA-templated transcription"/>
    <property type="evidence" value="ECO:0007669"/>
    <property type="project" value="InterPro"/>
</dbReference>
<dbReference type="STRING" id="1198029.A0A1U7LP95"/>
<dbReference type="PANTHER" id="PTHR23195">
    <property type="entry name" value="YEATS DOMAIN"/>
    <property type="match status" value="1"/>
</dbReference>
<name>A0A1U7LP95_NEOID</name>
<evidence type="ECO:0000256" key="3">
    <source>
        <dbReference type="SAM" id="MobiDB-lite"/>
    </source>
</evidence>
<accession>A0A1U7LP95</accession>
<dbReference type="InterPro" id="IPR038336">
    <property type="entry name" value="NET_sf"/>
</dbReference>
<protein>
    <submittedName>
        <fullName evidence="5">Transcription initiation factor TFIID subunit 14</fullName>
    </submittedName>
</protein>
<dbReference type="EMBL" id="LXFE01000783">
    <property type="protein sequence ID" value="OLL24475.1"/>
    <property type="molecule type" value="Genomic_DNA"/>
</dbReference>
<evidence type="ECO:0000256" key="2">
    <source>
        <dbReference type="PROSITE-ProRule" id="PRU00376"/>
    </source>
</evidence>
<dbReference type="GO" id="GO:0005674">
    <property type="term" value="C:transcription factor TFIIF complex"/>
    <property type="evidence" value="ECO:0007669"/>
    <property type="project" value="EnsemblFungi"/>
</dbReference>
<dbReference type="GO" id="GO:0031011">
    <property type="term" value="C:Ino80 complex"/>
    <property type="evidence" value="ECO:0007669"/>
    <property type="project" value="EnsemblFungi"/>
</dbReference>
<dbReference type="OMA" id="WGGFPLN"/>